<protein>
    <submittedName>
        <fullName evidence="1">Uncharacterized protein</fullName>
    </submittedName>
</protein>
<sequence>MDALLYITGCEILPALLRRGRLGECDAQAVNVINAVLVHLELVCRVNEGVKYLAQHNFAATSLLVCSVTKGVDHLTIASILLRIHDYSEQGRDAIKFAEQSYRRMIALHATWEAKDATLERRRLDATLQTADLTKKELESESVTANGEASPAYASFTEATVARNLVRSRPFDDLLRNLESQESEMLSVTTGPRLQANEAARKVIARLSKLSERWNSVSPTLTMTESDLQHRVCQDTEAVNRAPTTSAHSALKVGVDSNAAYSTCNYKVVKEVAGKPDCDTSNSSCRTDNLNHYAPYQYGNSVLCQAYAAHVKLLTWATMCSWQCAPTIWPAEMTRYSRVRQLQNLQECRRCNTVSTGLEAQLRSVTATTQSEQNAKGNEEASVRKQWMQSKAAHFAAASRPISAVNSDDCHRLLQSTVDDAENIRNEIRQLHHEVAGLVNGVSKDVFGTLTKRALFAETRRFSTRASLLKLPNQQIFQAGRNAWTCFALQVIYNSQLAACTDAVFGYSMLYPYTDNFLDDPEILLSEKWKFQLAFERRLQGVHSEKDMPDFVAGQKAFEMVGLIENDWDRAQVPEVFLALVAINDAQTWSLFQHQHEMSEHASELSHSKLLEQSVYKGGTSVLADAHMVDGSVGLMQSAFAFALGYGLQIVDDLQDTFEDLEACQHTIFTIAHVLNSSNNNKRNSAGASSSTAFGDAYARRLAWYLHYVCHSAKAESIDAALREILIKMTWNMVLKAIARAPALFSEQFQKEWRTLGPLPAEKMAQLQSLKTLHELAITDRI</sequence>
<dbReference type="AlphaFoldDB" id="A0AAE0LGC9"/>
<name>A0AAE0LGC9_9CHLO</name>
<reference evidence="1 2" key="1">
    <citation type="journal article" date="2015" name="Genome Biol. Evol.">
        <title>Comparative Genomics of a Bacterivorous Green Alga Reveals Evolutionary Causalities and Consequences of Phago-Mixotrophic Mode of Nutrition.</title>
        <authorList>
            <person name="Burns J.A."/>
            <person name="Paasch A."/>
            <person name="Narechania A."/>
            <person name="Kim E."/>
        </authorList>
    </citation>
    <scope>NUCLEOTIDE SEQUENCE [LARGE SCALE GENOMIC DNA]</scope>
    <source>
        <strain evidence="1 2">PLY_AMNH</strain>
    </source>
</reference>
<evidence type="ECO:0000313" key="2">
    <source>
        <dbReference type="Proteomes" id="UP001190700"/>
    </source>
</evidence>
<accession>A0AAE0LGC9</accession>
<keyword evidence="2" id="KW-1185">Reference proteome</keyword>
<dbReference type="Proteomes" id="UP001190700">
    <property type="component" value="Unassembled WGS sequence"/>
</dbReference>
<evidence type="ECO:0000313" key="1">
    <source>
        <dbReference type="EMBL" id="KAK3283759.1"/>
    </source>
</evidence>
<dbReference type="EMBL" id="LGRX02002660">
    <property type="protein sequence ID" value="KAK3283759.1"/>
    <property type="molecule type" value="Genomic_DNA"/>
</dbReference>
<comment type="caution">
    <text evidence="1">The sequence shown here is derived from an EMBL/GenBank/DDBJ whole genome shotgun (WGS) entry which is preliminary data.</text>
</comment>
<organism evidence="1 2">
    <name type="scientific">Cymbomonas tetramitiformis</name>
    <dbReference type="NCBI Taxonomy" id="36881"/>
    <lineage>
        <taxon>Eukaryota</taxon>
        <taxon>Viridiplantae</taxon>
        <taxon>Chlorophyta</taxon>
        <taxon>Pyramimonadophyceae</taxon>
        <taxon>Pyramimonadales</taxon>
        <taxon>Pyramimonadaceae</taxon>
        <taxon>Cymbomonas</taxon>
    </lineage>
</organism>
<proteinExistence type="predicted"/>
<gene>
    <name evidence="1" type="ORF">CYMTET_8559</name>
</gene>